<evidence type="ECO:0000313" key="2">
    <source>
        <dbReference type="Proteomes" id="UP000239833"/>
    </source>
</evidence>
<dbReference type="EMBL" id="CP019655">
    <property type="protein sequence ID" value="AVF28143.1"/>
    <property type="molecule type" value="Genomic_DNA"/>
</dbReference>
<name>A0A2L1UI89_9BACL</name>
<reference evidence="2" key="1">
    <citation type="submission" date="2017-02" db="EMBL/GenBank/DDBJ databases">
        <title>Delineation of Paenibacillus larvae strains originating from foulbrood outbreaks.</title>
        <authorList>
            <person name="Beims H."/>
            <person name="Bunk B."/>
            <person name="Sproeer C."/>
            <person name="Mohr K.I."/>
            <person name="Pradella S."/>
            <person name="Guenther G."/>
            <person name="Rohde M."/>
            <person name="von der Ohe W."/>
            <person name="Steinert M."/>
        </authorList>
    </citation>
    <scope>NUCLEOTIDE SEQUENCE [LARGE SCALE GENOMIC DNA]</scope>
    <source>
        <strain evidence="2">Eric_III</strain>
    </source>
</reference>
<gene>
    <name evidence="1" type="ORF">ERICIII_04063</name>
</gene>
<protein>
    <submittedName>
        <fullName evidence="1">Uncharacterized protein</fullName>
    </submittedName>
</protein>
<proteinExistence type="predicted"/>
<organism evidence="1 2">
    <name type="scientific">Paenibacillus larvae subsp. larvae</name>
    <dbReference type="NCBI Taxonomy" id="147375"/>
    <lineage>
        <taxon>Bacteria</taxon>
        <taxon>Bacillati</taxon>
        <taxon>Bacillota</taxon>
        <taxon>Bacilli</taxon>
        <taxon>Bacillales</taxon>
        <taxon>Paenibacillaceae</taxon>
        <taxon>Paenibacillus</taxon>
    </lineage>
</organism>
<accession>A0A2L1UI89</accession>
<evidence type="ECO:0000313" key="1">
    <source>
        <dbReference type="EMBL" id="AVF28143.1"/>
    </source>
</evidence>
<dbReference type="AlphaFoldDB" id="A0A2L1UI89"/>
<sequence length="35" mass="4380">MLLKFYIERKIREFKTHQTDLAHIVTRINIRLRLL</sequence>
<dbReference type="Proteomes" id="UP000239833">
    <property type="component" value="Chromosome"/>
</dbReference>